<evidence type="ECO:0000256" key="3">
    <source>
        <dbReference type="ARBA" id="ARBA00022806"/>
    </source>
</evidence>
<dbReference type="AlphaFoldDB" id="A0A022QWD4"/>
<proteinExistence type="predicted"/>
<dbReference type="GO" id="GO:0004386">
    <property type="term" value="F:helicase activity"/>
    <property type="evidence" value="ECO:0007669"/>
    <property type="project" value="UniProtKB-KW"/>
</dbReference>
<protein>
    <recommendedName>
        <fullName evidence="11">Helicase ATP-binding domain-containing protein</fullName>
    </recommendedName>
</protein>
<dbReference type="CDD" id="cd18808">
    <property type="entry name" value="SF1_C_Upf1"/>
    <property type="match status" value="1"/>
</dbReference>
<dbReference type="STRING" id="4155.A0A022QWD4"/>
<dbReference type="Gene3D" id="3.40.50.300">
    <property type="entry name" value="P-loop containing nucleotide triphosphate hydrolases"/>
    <property type="match status" value="2"/>
</dbReference>
<reference evidence="9 10" key="1">
    <citation type="journal article" date="2013" name="Proc. Natl. Acad. Sci. U.S.A.">
        <title>Fine-scale variation in meiotic recombination in Mimulus inferred from population shotgun sequencing.</title>
        <authorList>
            <person name="Hellsten U."/>
            <person name="Wright K.M."/>
            <person name="Jenkins J."/>
            <person name="Shu S."/>
            <person name="Yuan Y."/>
            <person name="Wessler S.R."/>
            <person name="Schmutz J."/>
            <person name="Willis J.H."/>
            <person name="Rokhsar D.S."/>
        </authorList>
    </citation>
    <scope>NUCLEOTIDE SEQUENCE [LARGE SCALE GENOMIC DNA]</scope>
    <source>
        <strain evidence="10">cv. DUN x IM62</strain>
    </source>
</reference>
<feature type="domain" description="DUF6469" evidence="8">
    <location>
        <begin position="88"/>
        <end position="189"/>
    </location>
</feature>
<dbReference type="Proteomes" id="UP000030748">
    <property type="component" value="Unassembled WGS sequence"/>
</dbReference>
<feature type="compositionally biased region" description="Basic and acidic residues" evidence="5">
    <location>
        <begin position="380"/>
        <end position="392"/>
    </location>
</feature>
<dbReference type="InterPro" id="IPR045529">
    <property type="entry name" value="DUF6469"/>
</dbReference>
<evidence type="ECO:0000256" key="2">
    <source>
        <dbReference type="ARBA" id="ARBA00022801"/>
    </source>
</evidence>
<dbReference type="InterPro" id="IPR047187">
    <property type="entry name" value="SF1_C_Upf1"/>
</dbReference>
<keyword evidence="1" id="KW-0547">Nucleotide-binding</keyword>
<dbReference type="GO" id="GO:0005524">
    <property type="term" value="F:ATP binding"/>
    <property type="evidence" value="ECO:0007669"/>
    <property type="project" value="UniProtKB-KW"/>
</dbReference>
<dbReference type="PANTHER" id="PTHR10887:SF522">
    <property type="entry name" value="P-LOOP CONTAINING NUCLEOSIDE TRIPHOSPHATE HYDROLASES SUPERFAMILY PROTEIN"/>
    <property type="match status" value="1"/>
</dbReference>
<dbReference type="EMBL" id="KI631018">
    <property type="protein sequence ID" value="EYU30855.1"/>
    <property type="molecule type" value="Genomic_DNA"/>
</dbReference>
<evidence type="ECO:0000256" key="1">
    <source>
        <dbReference type="ARBA" id="ARBA00022741"/>
    </source>
</evidence>
<dbReference type="InterPro" id="IPR041677">
    <property type="entry name" value="DNA2/NAM7_AAA_11"/>
</dbReference>
<evidence type="ECO:0008006" key="11">
    <source>
        <dbReference type="Google" id="ProtNLM"/>
    </source>
</evidence>
<feature type="domain" description="DNA2/NAM7 helicase helicase" evidence="6">
    <location>
        <begin position="238"/>
        <end position="454"/>
    </location>
</feature>
<accession>A0A022QWD4</accession>
<evidence type="ECO:0000259" key="8">
    <source>
        <dbReference type="Pfam" id="PF20073"/>
    </source>
</evidence>
<feature type="domain" description="DNA2/NAM7 helicase helicase" evidence="6">
    <location>
        <begin position="538"/>
        <end position="613"/>
    </location>
</feature>
<dbReference type="FunFam" id="3.40.50.300:FF:000326">
    <property type="entry name" value="P-loop containing nucleoside triphosphate hydrolase"/>
    <property type="match status" value="1"/>
</dbReference>
<dbReference type="eggNOG" id="KOG1801">
    <property type="taxonomic scope" value="Eukaryota"/>
</dbReference>
<keyword evidence="2" id="KW-0378">Hydrolase</keyword>
<dbReference type="SUPFAM" id="SSF52540">
    <property type="entry name" value="P-loop containing nucleoside triphosphate hydrolases"/>
    <property type="match status" value="1"/>
</dbReference>
<dbReference type="PANTHER" id="PTHR10887">
    <property type="entry name" value="DNA2/NAM7 HELICASE FAMILY"/>
    <property type="match status" value="1"/>
</dbReference>
<gene>
    <name evidence="9" type="ORF">MIMGU_mgv1a023184mg</name>
</gene>
<evidence type="ECO:0000313" key="10">
    <source>
        <dbReference type="Proteomes" id="UP000030748"/>
    </source>
</evidence>
<feature type="region of interest" description="Disordered" evidence="5">
    <location>
        <begin position="370"/>
        <end position="392"/>
    </location>
</feature>
<dbReference type="Pfam" id="PF20073">
    <property type="entry name" value="DUF6469"/>
    <property type="match status" value="1"/>
</dbReference>
<keyword evidence="4" id="KW-0067">ATP-binding</keyword>
<dbReference type="Pfam" id="PF13086">
    <property type="entry name" value="AAA_11"/>
    <property type="match status" value="2"/>
</dbReference>
<feature type="domain" description="DNA2/NAM7 helicase-like C-terminal" evidence="7">
    <location>
        <begin position="621"/>
        <end position="818"/>
    </location>
</feature>
<evidence type="ECO:0000256" key="5">
    <source>
        <dbReference type="SAM" id="MobiDB-lite"/>
    </source>
</evidence>
<keyword evidence="3" id="KW-0347">Helicase</keyword>
<dbReference type="InterPro" id="IPR027417">
    <property type="entry name" value="P-loop_NTPase"/>
</dbReference>
<dbReference type="GO" id="GO:0005694">
    <property type="term" value="C:chromosome"/>
    <property type="evidence" value="ECO:0007669"/>
    <property type="project" value="UniProtKB-ARBA"/>
</dbReference>
<keyword evidence="10" id="KW-1185">Reference proteome</keyword>
<evidence type="ECO:0000259" key="6">
    <source>
        <dbReference type="Pfam" id="PF13086"/>
    </source>
</evidence>
<evidence type="ECO:0000256" key="4">
    <source>
        <dbReference type="ARBA" id="ARBA00022840"/>
    </source>
</evidence>
<dbReference type="InterPro" id="IPR041679">
    <property type="entry name" value="DNA2/NAM7-like_C"/>
</dbReference>
<dbReference type="InterPro" id="IPR045055">
    <property type="entry name" value="DNA2/NAM7-like"/>
</dbReference>
<organism evidence="9 10">
    <name type="scientific">Erythranthe guttata</name>
    <name type="common">Yellow monkey flower</name>
    <name type="synonym">Mimulus guttatus</name>
    <dbReference type="NCBI Taxonomy" id="4155"/>
    <lineage>
        <taxon>Eukaryota</taxon>
        <taxon>Viridiplantae</taxon>
        <taxon>Streptophyta</taxon>
        <taxon>Embryophyta</taxon>
        <taxon>Tracheophyta</taxon>
        <taxon>Spermatophyta</taxon>
        <taxon>Magnoliopsida</taxon>
        <taxon>eudicotyledons</taxon>
        <taxon>Gunneridae</taxon>
        <taxon>Pentapetalae</taxon>
        <taxon>asterids</taxon>
        <taxon>lamiids</taxon>
        <taxon>Lamiales</taxon>
        <taxon>Phrymaceae</taxon>
        <taxon>Erythranthe</taxon>
    </lineage>
</organism>
<dbReference type="GO" id="GO:0016787">
    <property type="term" value="F:hydrolase activity"/>
    <property type="evidence" value="ECO:0007669"/>
    <property type="project" value="UniProtKB-KW"/>
</dbReference>
<dbReference type="Pfam" id="PF13087">
    <property type="entry name" value="AAA_12"/>
    <property type="match status" value="1"/>
</dbReference>
<evidence type="ECO:0000313" key="9">
    <source>
        <dbReference type="EMBL" id="EYU30855.1"/>
    </source>
</evidence>
<evidence type="ECO:0000259" key="7">
    <source>
        <dbReference type="Pfam" id="PF13087"/>
    </source>
</evidence>
<sequence length="1009" mass="114997">MMKEEDEQPALIDLVFSWSIADIINKDLYRDKVNPIPDTFSSSDNYLESFVNPLLEEIHADLNSEFSSLHSAPTCEIFDVNKISNNNLFYSIVLWRSRNSDDNPRRYKPEFGDLIALTDVEPNCIDDLSTPERPYSVALVQRMKNQESITISILSSQPIVFEKCIIGKRLFAVHLTNMITNMRIWKSLHPGFGGNRNIINSVLNTNPSLEEKCTLCSFTETESLRVSKSRENINSFGLDDSQKAAVLNCIALTECRHENRVKLIWGPPGTGKTKTVASLIFALLKMKCRTVTCAPTNVAVVGVTKRLMRMKIDEHEELYDVFLENRVSVLAHCFAPLVGWKGCLDQMMSLLEDPQVQYLHYFEQQKEINKKDEDDEEMENTGKSENLKETSKRDSLKKLVIQNKRDNKKKKSKQNASSREKGKSKCDEVKISMTFDDFFTKKFFVLRKKLFVCTTGLYTHLPTSYLPLGVVKNMIVVLDMLQLLENFLRTVNITNDGCVHRALFGVEETGLCGTRLECLKVLKLLRLTFSVPNFIDDSKIKNFCLTNACVLFCTVSSSVKLYTKRMKPLEMAIIDEAAQLKECESSIPLQLPGLRHAVLVGDEKQLPAMVISKICEKAGFGRSLFERLVKLGHSKHLLNIQYRMHPSISLFPNKEFYGNRISDGPNVRKISYEKRFLEEKIYGSFSFVNITNGKEELNNRNSLRNIVEVSVVVEIVSRLYKETMKSKKRVRVGCISPYNAQVYAIQESLEKANYSTDANDLFSVYVRSVDGFQGGEEDVIIISTVRCNGSGSIGFLDNRQRANVALTRARYCLWILGNGATLLNSDSIWRKLVLDAKKRGCYYNAYDDKNLSLAISNALIQLNELNSLFGMDSILFKESNWKVCFSAQFHQSITRFHDMEIHKAAVSVLVKMSNGWRQLKKKDENAPKNFDLMGGASSQLLEFYDVKGPIKLVWTIEIVIENSIEKQVIKVLDILPRWEISELAKKFDAVVGNYTMNQMSRCLCKQIQR</sequence>
<name>A0A022QWD4_ERYGU</name>
<dbReference type="GO" id="GO:0003723">
    <property type="term" value="F:RNA binding"/>
    <property type="evidence" value="ECO:0000318"/>
    <property type="project" value="GO_Central"/>
</dbReference>